<gene>
    <name evidence="2" type="ORF">IDM40_18530</name>
</gene>
<dbReference type="Proteomes" id="UP000806528">
    <property type="component" value="Unassembled WGS sequence"/>
</dbReference>
<feature type="region of interest" description="Disordered" evidence="1">
    <location>
        <begin position="1"/>
        <end position="33"/>
    </location>
</feature>
<evidence type="ECO:0000313" key="3">
    <source>
        <dbReference type="Proteomes" id="UP000806528"/>
    </source>
</evidence>
<dbReference type="EMBL" id="JADBGI010000016">
    <property type="protein sequence ID" value="MBE3000681.1"/>
    <property type="molecule type" value="Genomic_DNA"/>
</dbReference>
<sequence>MLLDPEPSPDQRDRTAEAVELCPSGALTYSGSE</sequence>
<name>A0ABR9PA22_9ACTN</name>
<comment type="caution">
    <text evidence="2">The sequence shown here is derived from an EMBL/GenBank/DDBJ whole genome shotgun (WGS) entry which is preliminary data.</text>
</comment>
<evidence type="ECO:0000313" key="2">
    <source>
        <dbReference type="EMBL" id="MBE3000681.1"/>
    </source>
</evidence>
<accession>A0ABR9PA22</accession>
<proteinExistence type="predicted"/>
<keyword evidence="3" id="KW-1185">Reference proteome</keyword>
<protein>
    <submittedName>
        <fullName evidence="2">(4Fe-4S)-binding protein</fullName>
    </submittedName>
</protein>
<organism evidence="2 3">
    <name type="scientific">Nocardiopsis coralli</name>
    <dbReference type="NCBI Taxonomy" id="2772213"/>
    <lineage>
        <taxon>Bacteria</taxon>
        <taxon>Bacillati</taxon>
        <taxon>Actinomycetota</taxon>
        <taxon>Actinomycetes</taxon>
        <taxon>Streptosporangiales</taxon>
        <taxon>Nocardiopsidaceae</taxon>
        <taxon>Nocardiopsis</taxon>
    </lineage>
</organism>
<reference evidence="2 3" key="1">
    <citation type="submission" date="2020-09" db="EMBL/GenBank/DDBJ databases">
        <title>Diversity and distribution of actinomycetes associated with coral in the coast of Hainan.</title>
        <authorList>
            <person name="Li F."/>
        </authorList>
    </citation>
    <scope>NUCLEOTIDE SEQUENCE [LARGE SCALE GENOMIC DNA]</scope>
    <source>
        <strain evidence="2 3">HNM0947</strain>
    </source>
</reference>
<evidence type="ECO:0000256" key="1">
    <source>
        <dbReference type="SAM" id="MobiDB-lite"/>
    </source>
</evidence>